<accession>A0A0V0ZVC7</accession>
<evidence type="ECO:0000313" key="2">
    <source>
        <dbReference type="Proteomes" id="UP000054783"/>
    </source>
</evidence>
<keyword evidence="2" id="KW-1185">Reference proteome</keyword>
<organism evidence="1 2">
    <name type="scientific">Trichinella patagoniensis</name>
    <dbReference type="NCBI Taxonomy" id="990121"/>
    <lineage>
        <taxon>Eukaryota</taxon>
        <taxon>Metazoa</taxon>
        <taxon>Ecdysozoa</taxon>
        <taxon>Nematoda</taxon>
        <taxon>Enoplea</taxon>
        <taxon>Dorylaimia</taxon>
        <taxon>Trichinellida</taxon>
        <taxon>Trichinellidae</taxon>
        <taxon>Trichinella</taxon>
    </lineage>
</organism>
<sequence length="144" mass="16209">MSCSRILSAALSSQGTPLGTASGDDQRISRRSHPLAAFTKRIQRPLLTQNASDRADFRPSLSSVSWRCVAFITWLSEKEIIRRTAQFKVRCPYHTITTVHLETAEANGLLLKIRRIIIPETLRKEILEHEVLHEGHPGIAVMKV</sequence>
<gene>
    <name evidence="1" type="ORF">T12_3219</name>
</gene>
<dbReference type="AlphaFoldDB" id="A0A0V0ZVC7"/>
<evidence type="ECO:0008006" key="3">
    <source>
        <dbReference type="Google" id="ProtNLM"/>
    </source>
</evidence>
<protein>
    <recommendedName>
        <fullName evidence="3">Integrase zinc-binding domain-containing protein</fullName>
    </recommendedName>
</protein>
<dbReference type="STRING" id="990121.A0A0V0ZVC7"/>
<dbReference type="Proteomes" id="UP000054783">
    <property type="component" value="Unassembled WGS sequence"/>
</dbReference>
<dbReference type="EMBL" id="JYDQ01000084">
    <property type="protein sequence ID" value="KRY16105.1"/>
    <property type="molecule type" value="Genomic_DNA"/>
</dbReference>
<comment type="caution">
    <text evidence="1">The sequence shown here is derived from an EMBL/GenBank/DDBJ whole genome shotgun (WGS) entry which is preliminary data.</text>
</comment>
<evidence type="ECO:0000313" key="1">
    <source>
        <dbReference type="EMBL" id="KRY16105.1"/>
    </source>
</evidence>
<reference evidence="1 2" key="1">
    <citation type="submission" date="2015-01" db="EMBL/GenBank/DDBJ databases">
        <title>Evolution of Trichinella species and genotypes.</title>
        <authorList>
            <person name="Korhonen P.K."/>
            <person name="Edoardo P."/>
            <person name="Giuseppe L.R."/>
            <person name="Gasser R.B."/>
        </authorList>
    </citation>
    <scope>NUCLEOTIDE SEQUENCE [LARGE SCALE GENOMIC DNA]</scope>
    <source>
        <strain evidence="1">ISS2496</strain>
    </source>
</reference>
<name>A0A0V0ZVC7_9BILA</name>
<proteinExistence type="predicted"/>